<feature type="compositionally biased region" description="Polar residues" evidence="1">
    <location>
        <begin position="611"/>
        <end position="625"/>
    </location>
</feature>
<comment type="caution">
    <text evidence="2">The sequence shown here is derived from an EMBL/GenBank/DDBJ whole genome shotgun (WGS) entry which is preliminary data.</text>
</comment>
<proteinExistence type="predicted"/>
<dbReference type="EMBL" id="JADBGQ010000007">
    <property type="protein sequence ID" value="KAG5388737.1"/>
    <property type="molecule type" value="Genomic_DNA"/>
</dbReference>
<keyword evidence="3" id="KW-1185">Reference proteome</keyword>
<accession>A0ABQ7LR32</accession>
<reference evidence="2 3" key="1">
    <citation type="submission" date="2021-03" db="EMBL/GenBank/DDBJ databases">
        <authorList>
            <person name="King G.J."/>
            <person name="Bancroft I."/>
            <person name="Baten A."/>
            <person name="Bloomfield J."/>
            <person name="Borpatragohain P."/>
            <person name="He Z."/>
            <person name="Irish N."/>
            <person name="Irwin J."/>
            <person name="Liu K."/>
            <person name="Mauleon R.P."/>
            <person name="Moore J."/>
            <person name="Morris R."/>
            <person name="Ostergaard L."/>
            <person name="Wang B."/>
            <person name="Wells R."/>
        </authorList>
    </citation>
    <scope>NUCLEOTIDE SEQUENCE [LARGE SCALE GENOMIC DNA]</scope>
    <source>
        <strain evidence="2">R-o-18</strain>
        <tissue evidence="2">Leaf</tissue>
    </source>
</reference>
<evidence type="ECO:0000256" key="1">
    <source>
        <dbReference type="SAM" id="MobiDB-lite"/>
    </source>
</evidence>
<feature type="region of interest" description="Disordered" evidence="1">
    <location>
        <begin position="401"/>
        <end position="422"/>
    </location>
</feature>
<feature type="compositionally biased region" description="Polar residues" evidence="1">
    <location>
        <begin position="279"/>
        <end position="291"/>
    </location>
</feature>
<gene>
    <name evidence="2" type="primary">A08g504910.1_BraROA</name>
    <name evidence="2" type="ORF">IGI04_030278</name>
</gene>
<feature type="compositionally biased region" description="Basic and acidic residues" evidence="1">
    <location>
        <begin position="160"/>
        <end position="171"/>
    </location>
</feature>
<dbReference type="Proteomes" id="UP000823674">
    <property type="component" value="Chromosome A08"/>
</dbReference>
<evidence type="ECO:0008006" key="4">
    <source>
        <dbReference type="Google" id="ProtNLM"/>
    </source>
</evidence>
<feature type="compositionally biased region" description="Basic and acidic residues" evidence="1">
    <location>
        <begin position="79"/>
        <end position="90"/>
    </location>
</feature>
<feature type="compositionally biased region" description="Pro residues" evidence="1">
    <location>
        <begin position="118"/>
        <end position="133"/>
    </location>
</feature>
<feature type="region of interest" description="Disordered" evidence="1">
    <location>
        <begin position="605"/>
        <end position="625"/>
    </location>
</feature>
<feature type="region of interest" description="Disordered" evidence="1">
    <location>
        <begin position="279"/>
        <end position="300"/>
    </location>
</feature>
<protein>
    <recommendedName>
        <fullName evidence="4">Aspartic peptidase DDI1-type domain-containing protein</fullName>
    </recommendedName>
</protein>
<organism evidence="2 3">
    <name type="scientific">Brassica rapa subsp. trilocularis</name>
    <dbReference type="NCBI Taxonomy" id="1813537"/>
    <lineage>
        <taxon>Eukaryota</taxon>
        <taxon>Viridiplantae</taxon>
        <taxon>Streptophyta</taxon>
        <taxon>Embryophyta</taxon>
        <taxon>Tracheophyta</taxon>
        <taxon>Spermatophyta</taxon>
        <taxon>Magnoliopsida</taxon>
        <taxon>eudicotyledons</taxon>
        <taxon>Gunneridae</taxon>
        <taxon>Pentapetalae</taxon>
        <taxon>rosids</taxon>
        <taxon>malvids</taxon>
        <taxon>Brassicales</taxon>
        <taxon>Brassicaceae</taxon>
        <taxon>Brassiceae</taxon>
        <taxon>Brassica</taxon>
    </lineage>
</organism>
<evidence type="ECO:0000313" key="2">
    <source>
        <dbReference type="EMBL" id="KAG5388737.1"/>
    </source>
</evidence>
<evidence type="ECO:0000313" key="3">
    <source>
        <dbReference type="Proteomes" id="UP000823674"/>
    </source>
</evidence>
<sequence>MSLGGSQWCRPMSMNSHRSTDHDEDRWMDYSSHRSTSSANSTECNAVRILTHEEFAAKHPHPPSPFYDKIDRPVEPTIDRQSESDVDRHTPPPIDRQAPLTYRVRLPSIDNDYINALRPPPKPLASPPEPKPNPLNSSPEPVQENKETEGRRLRKRKEKIPKNLKREANDKEMDGFTKRVLRIPIEKPFDEAYFTHRLWMFFRETKVTEEDIRRMFHQVREKMKHRITLTKKSDPGKFAIPCVVKGVEFPHSMCDTGASVSILPRIMADQLEYSESIDTPTFPSIDSNESTVTDDRNNTSLDVKQPVDHFTAPNHCYPHFAFPPPSKIGHDNYSIGSWVDSGFHESFAVDTVITSSNEEHREEYDEDYWKEHTIEMSLHDERFETQKFKNTFPTSIAEVHSTSVDTHPRPEKQPLTSTDTHTGTSIDIRAAAKIQEQENIPSPTRFIDTYINRFASPKPPQHTRADTQANKMNTLPSTSTGKSMKSNHLKNTSSAEITLPSIDASVSTLIDTTLNPNLSISKLNDNANIDYGFLTPDEFGIFRDPDGNARAMDGRILQVSRKNIADILQVANGPDNLFSQQRGTPDVIQTDPNNHVGVATTEINPDLSRQPKGQASIDGTTETSIDRVTQTSIDRDDPTSIDRRYKFGNRAFDMYRARKFT</sequence>
<feature type="compositionally biased region" description="Basic and acidic residues" evidence="1">
    <location>
        <begin position="18"/>
        <end position="32"/>
    </location>
</feature>
<dbReference type="InterPro" id="IPR021109">
    <property type="entry name" value="Peptidase_aspartic_dom_sf"/>
</dbReference>
<name>A0ABQ7LR32_BRACM</name>
<dbReference type="Gene3D" id="2.40.70.10">
    <property type="entry name" value="Acid Proteases"/>
    <property type="match status" value="1"/>
</dbReference>
<feature type="region of interest" description="Disordered" evidence="1">
    <location>
        <begin position="79"/>
        <end position="171"/>
    </location>
</feature>
<feature type="region of interest" description="Disordered" evidence="1">
    <location>
        <begin position="1"/>
        <end position="42"/>
    </location>
</feature>